<proteinExistence type="predicted"/>
<dbReference type="Proteomes" id="UP000759131">
    <property type="component" value="Unassembled WGS sequence"/>
</dbReference>
<evidence type="ECO:0000256" key="11">
    <source>
        <dbReference type="ARBA" id="ARBA00034103"/>
    </source>
</evidence>
<dbReference type="GO" id="GO:0046872">
    <property type="term" value="F:metal ion binding"/>
    <property type="evidence" value="ECO:0007669"/>
    <property type="project" value="UniProtKB-KW"/>
</dbReference>
<evidence type="ECO:0000256" key="3">
    <source>
        <dbReference type="ARBA" id="ARBA00022483"/>
    </source>
</evidence>
<dbReference type="GO" id="GO:0030659">
    <property type="term" value="C:cytoplasmic vesicle membrane"/>
    <property type="evidence" value="ECO:0007669"/>
    <property type="project" value="UniProtKB-SubCell"/>
</dbReference>
<evidence type="ECO:0000256" key="7">
    <source>
        <dbReference type="ARBA" id="ARBA00023018"/>
    </source>
</evidence>
<dbReference type="Gene3D" id="2.30.29.30">
    <property type="entry name" value="Pleckstrin-homology domain (PH domain)/Phosphotyrosine-binding domain (PTB)"/>
    <property type="match status" value="1"/>
</dbReference>
<dbReference type="Pfam" id="PF00169">
    <property type="entry name" value="PH"/>
    <property type="match status" value="1"/>
</dbReference>
<dbReference type="SUPFAM" id="SSF50729">
    <property type="entry name" value="PH domain-like"/>
    <property type="match status" value="1"/>
</dbReference>
<keyword evidence="3" id="KW-0268">Exocytosis</keyword>
<dbReference type="GO" id="GO:0015031">
    <property type="term" value="P:protein transport"/>
    <property type="evidence" value="ECO:0007669"/>
    <property type="project" value="UniProtKB-KW"/>
</dbReference>
<dbReference type="GO" id="GO:1990504">
    <property type="term" value="P:dense core granule exocytosis"/>
    <property type="evidence" value="ECO:0007669"/>
    <property type="project" value="InterPro"/>
</dbReference>
<dbReference type="PROSITE" id="PS50003">
    <property type="entry name" value="PH_DOMAIN"/>
    <property type="match status" value="1"/>
</dbReference>
<feature type="domain" description="C2" evidence="13">
    <location>
        <begin position="1"/>
        <end position="91"/>
    </location>
</feature>
<dbReference type="PANTHER" id="PTHR12166:SF8">
    <property type="entry name" value="CALCIUM-DEPENDENT SECRETION ACTIVATOR"/>
    <property type="match status" value="1"/>
</dbReference>
<dbReference type="AlphaFoldDB" id="A0A7R9LS53"/>
<dbReference type="GO" id="GO:0016079">
    <property type="term" value="P:synaptic vesicle exocytosis"/>
    <property type="evidence" value="ECO:0007669"/>
    <property type="project" value="InterPro"/>
</dbReference>
<dbReference type="EMBL" id="OC892261">
    <property type="protein sequence ID" value="CAD7646721.1"/>
    <property type="molecule type" value="Genomic_DNA"/>
</dbReference>
<keyword evidence="6" id="KW-0653">Protein transport</keyword>
<dbReference type="PANTHER" id="PTHR12166">
    <property type="entry name" value="CALCIUM-DEPENDENT SECRETION ACTIVATOR"/>
    <property type="match status" value="1"/>
</dbReference>
<dbReference type="InterPro" id="IPR000008">
    <property type="entry name" value="C2_dom"/>
</dbReference>
<dbReference type="PROSITE" id="PS50004">
    <property type="entry name" value="C2"/>
    <property type="match status" value="1"/>
</dbReference>
<organism evidence="14">
    <name type="scientific">Medioppia subpectinata</name>
    <dbReference type="NCBI Taxonomy" id="1979941"/>
    <lineage>
        <taxon>Eukaryota</taxon>
        <taxon>Metazoa</taxon>
        <taxon>Ecdysozoa</taxon>
        <taxon>Arthropoda</taxon>
        <taxon>Chelicerata</taxon>
        <taxon>Arachnida</taxon>
        <taxon>Acari</taxon>
        <taxon>Acariformes</taxon>
        <taxon>Sarcoptiformes</taxon>
        <taxon>Oribatida</taxon>
        <taxon>Brachypylina</taxon>
        <taxon>Oppioidea</taxon>
        <taxon>Oppiidae</taxon>
        <taxon>Medioppia</taxon>
    </lineage>
</organism>
<evidence type="ECO:0000256" key="10">
    <source>
        <dbReference type="ARBA" id="ARBA00023329"/>
    </source>
</evidence>
<dbReference type="GO" id="GO:0008289">
    <property type="term" value="F:lipid binding"/>
    <property type="evidence" value="ECO:0007669"/>
    <property type="project" value="UniProtKB-KW"/>
</dbReference>
<evidence type="ECO:0000256" key="9">
    <source>
        <dbReference type="ARBA" id="ARBA00023136"/>
    </source>
</evidence>
<dbReference type="InterPro" id="IPR001849">
    <property type="entry name" value="PH_domain"/>
</dbReference>
<evidence type="ECO:0000256" key="8">
    <source>
        <dbReference type="ARBA" id="ARBA00023121"/>
    </source>
</evidence>
<dbReference type="SMART" id="SM00233">
    <property type="entry name" value="PH"/>
    <property type="match status" value="1"/>
</dbReference>
<evidence type="ECO:0000256" key="6">
    <source>
        <dbReference type="ARBA" id="ARBA00022927"/>
    </source>
</evidence>
<evidence type="ECO:0000259" key="13">
    <source>
        <dbReference type="PROSITE" id="PS50004"/>
    </source>
</evidence>
<keyword evidence="7" id="KW-0770">Synapse</keyword>
<dbReference type="OrthoDB" id="10063282at2759"/>
<keyword evidence="15" id="KW-1185">Reference proteome</keyword>
<keyword evidence="10" id="KW-0968">Cytoplasmic vesicle</keyword>
<keyword evidence="8" id="KW-0446">Lipid-binding</keyword>
<keyword evidence="4" id="KW-0479">Metal-binding</keyword>
<reference evidence="14" key="1">
    <citation type="submission" date="2020-11" db="EMBL/GenBank/DDBJ databases">
        <authorList>
            <person name="Tran Van P."/>
        </authorList>
    </citation>
    <scope>NUCLEOTIDE SEQUENCE</scope>
</reference>
<dbReference type="FunFam" id="2.30.29.30:FF:000007">
    <property type="entry name" value="Calcium-dependent secretion activator 2 isoform B"/>
    <property type="match status" value="1"/>
</dbReference>
<evidence type="ECO:0000313" key="14">
    <source>
        <dbReference type="EMBL" id="CAD7646721.1"/>
    </source>
</evidence>
<keyword evidence="9" id="KW-0472">Membrane</keyword>
<dbReference type="Gene3D" id="2.60.40.150">
    <property type="entry name" value="C2 domain"/>
    <property type="match status" value="1"/>
</dbReference>
<dbReference type="InterPro" id="IPR033227">
    <property type="entry name" value="CAPS"/>
</dbReference>
<evidence type="ECO:0000256" key="2">
    <source>
        <dbReference type="ARBA" id="ARBA00022448"/>
    </source>
</evidence>
<evidence type="ECO:0000313" key="15">
    <source>
        <dbReference type="Proteomes" id="UP000759131"/>
    </source>
</evidence>
<evidence type="ECO:0008006" key="16">
    <source>
        <dbReference type="Google" id="ProtNLM"/>
    </source>
</evidence>
<evidence type="ECO:0000256" key="1">
    <source>
        <dbReference type="ARBA" id="ARBA00004156"/>
    </source>
</evidence>
<keyword evidence="5" id="KW-0106">Calcium</keyword>
<dbReference type="SUPFAM" id="SSF49562">
    <property type="entry name" value="C2 domain (Calcium/lipid-binding domain, CaLB)"/>
    <property type="match status" value="1"/>
</dbReference>
<dbReference type="InterPro" id="IPR057457">
    <property type="entry name" value="CAPS_C2"/>
</dbReference>
<dbReference type="InterPro" id="IPR011993">
    <property type="entry name" value="PH-like_dom_sf"/>
</dbReference>
<sequence length="235" mass="26959">MEVRGLRSLAPTRIVYCTMELEGGEKLQTDHAEASKPLWDTQGDFTTTHPLPIVKVKLYAESPGILSLDDKELGKVIIKPTPLTSKAPEWYKMIVPKNAPDQELTIKIIIRVDKPLNMKHCGYLLAQGKQVWKKWKKRYYILVQVSQYTFAMCSYREKKSEPTEMLQLDGYTVDYIEPIPDLEEGRFFFNAVKEGDSVVFACDDENECHLWVMAMYRATGQAHKPTPLLQTLSNK</sequence>
<dbReference type="Pfam" id="PF25341">
    <property type="entry name" value="C2_CAPS"/>
    <property type="match status" value="1"/>
</dbReference>
<evidence type="ECO:0000259" key="12">
    <source>
        <dbReference type="PROSITE" id="PS50003"/>
    </source>
</evidence>
<comment type="subcellular location">
    <subcellularLocation>
        <location evidence="1">Cytoplasmic vesicle membrane</location>
    </subcellularLocation>
    <subcellularLocation>
        <location evidence="11">Synapse</location>
    </subcellularLocation>
</comment>
<protein>
    <recommendedName>
        <fullName evidence="16">PH domain-containing protein</fullName>
    </recommendedName>
</protein>
<accession>A0A7R9LS53</accession>
<evidence type="ECO:0000256" key="4">
    <source>
        <dbReference type="ARBA" id="ARBA00022723"/>
    </source>
</evidence>
<feature type="domain" description="PH" evidence="12">
    <location>
        <begin position="117"/>
        <end position="220"/>
    </location>
</feature>
<dbReference type="InterPro" id="IPR035892">
    <property type="entry name" value="C2_domain_sf"/>
</dbReference>
<feature type="non-terminal residue" evidence="14">
    <location>
        <position position="1"/>
    </location>
</feature>
<name>A0A7R9LS53_9ACAR</name>
<dbReference type="GO" id="GO:0098793">
    <property type="term" value="C:presynapse"/>
    <property type="evidence" value="ECO:0007669"/>
    <property type="project" value="GOC"/>
</dbReference>
<evidence type="ECO:0000256" key="5">
    <source>
        <dbReference type="ARBA" id="ARBA00022837"/>
    </source>
</evidence>
<dbReference type="CDD" id="cd01234">
    <property type="entry name" value="PH_CADPS"/>
    <property type="match status" value="1"/>
</dbReference>
<dbReference type="EMBL" id="CAJPIZ010037686">
    <property type="protein sequence ID" value="CAG2121162.1"/>
    <property type="molecule type" value="Genomic_DNA"/>
</dbReference>
<gene>
    <name evidence="14" type="ORF">OSB1V03_LOCUS21108</name>
</gene>
<keyword evidence="2" id="KW-0813">Transport</keyword>